<gene>
    <name evidence="2" type="ORF">QU605_02195</name>
</gene>
<dbReference type="Pfam" id="PF19578">
    <property type="entry name" value="DUF6090"/>
    <property type="match status" value="1"/>
</dbReference>
<sequence length="334" mass="39680">MIRFFRQIRQRLITDNKFSKYLLYAIGEILLVVIGILIALQVDNWNEERKNDEKITTILSDIMDELILDINSSTDLMKYYALRDSTIFLVLTNQLTMDDYEANKIPHLYNASRTLTSFTPRKDTYLVLNQNLDIVPDSYKDLLGELSELYNRYYRIVEDQNQVLQDLLAETTRIRSQYYAWHSSNSPDSQKSRIEFMLNDFRYKNEVMDYRDIAIYNQLNWTIRYRQKAIECFKNIAKALDNSGYDDSFVFNQEVSKILIGDWKVVGEPETIISFFDDDKRLYYKDNINSGRHEVFWLPPYKILSDDLLYGSIIKDGNKHFLMFNSFDLQKVDE</sequence>
<proteinExistence type="predicted"/>
<evidence type="ECO:0000313" key="3">
    <source>
        <dbReference type="Proteomes" id="UP001174839"/>
    </source>
</evidence>
<dbReference type="RefSeq" id="WP_289723623.1">
    <property type="nucleotide sequence ID" value="NZ_JAUDUY010000001.1"/>
</dbReference>
<protein>
    <submittedName>
        <fullName evidence="2">DUF6090 family protein</fullName>
    </submittedName>
</protein>
<evidence type="ECO:0000256" key="1">
    <source>
        <dbReference type="SAM" id="Phobius"/>
    </source>
</evidence>
<accession>A0ABT7WBI7</accession>
<name>A0ABT7WBI7_9FLAO</name>
<dbReference type="EMBL" id="JAUDUY010000001">
    <property type="protein sequence ID" value="MDM9630263.1"/>
    <property type="molecule type" value="Genomic_DNA"/>
</dbReference>
<keyword evidence="1" id="KW-0812">Transmembrane</keyword>
<dbReference type="InterPro" id="IPR045749">
    <property type="entry name" value="DUF6090"/>
</dbReference>
<reference evidence="2" key="1">
    <citation type="submission" date="2023-06" db="EMBL/GenBank/DDBJ databases">
        <title>Robiginitalea aurantiacus sp. nov. and Algoriphagus sediminis sp. nov., isolated from coastal sediment.</title>
        <authorList>
            <person name="Zhou Z.Y."/>
            <person name="An J."/>
            <person name="Jia Y.W."/>
            <person name="Du Z.J."/>
        </authorList>
    </citation>
    <scope>NUCLEOTIDE SEQUENCE</scope>
    <source>
        <strain evidence="2">M39</strain>
    </source>
</reference>
<organism evidence="2 3">
    <name type="scientific">Robiginitalea aurantiaca</name>
    <dbReference type="NCBI Taxonomy" id="3056915"/>
    <lineage>
        <taxon>Bacteria</taxon>
        <taxon>Pseudomonadati</taxon>
        <taxon>Bacteroidota</taxon>
        <taxon>Flavobacteriia</taxon>
        <taxon>Flavobacteriales</taxon>
        <taxon>Flavobacteriaceae</taxon>
        <taxon>Robiginitalea</taxon>
    </lineage>
</organism>
<comment type="caution">
    <text evidence="2">The sequence shown here is derived from an EMBL/GenBank/DDBJ whole genome shotgun (WGS) entry which is preliminary data.</text>
</comment>
<feature type="transmembrane region" description="Helical" evidence="1">
    <location>
        <begin position="21"/>
        <end position="40"/>
    </location>
</feature>
<keyword evidence="3" id="KW-1185">Reference proteome</keyword>
<dbReference type="Proteomes" id="UP001174839">
    <property type="component" value="Unassembled WGS sequence"/>
</dbReference>
<keyword evidence="1" id="KW-0472">Membrane</keyword>
<evidence type="ECO:0000313" key="2">
    <source>
        <dbReference type="EMBL" id="MDM9630263.1"/>
    </source>
</evidence>
<keyword evidence="1" id="KW-1133">Transmembrane helix</keyword>